<dbReference type="GeneID" id="96303737"/>
<sequence length="105" mass="10859">MAWALLFVAAVLEIVWATALERSDGFTRLWPTFIGVTTAVLSFVMLTFALKTLPMGTAYAVWVGLGALGVAVVGIAALGESAAPARLACLALILIGVIGLKLLDG</sequence>
<keyword evidence="4 7" id="KW-0812">Transmembrane</keyword>
<feature type="transmembrane region" description="Helical" evidence="8">
    <location>
        <begin position="57"/>
        <end position="79"/>
    </location>
</feature>
<dbReference type="GO" id="GO:0022857">
    <property type="term" value="F:transmembrane transporter activity"/>
    <property type="evidence" value="ECO:0007669"/>
    <property type="project" value="InterPro"/>
</dbReference>
<dbReference type="PANTHER" id="PTHR30561">
    <property type="entry name" value="SMR FAMILY PROTON-DEPENDENT DRUG EFFLUX TRANSPORTER SUGE"/>
    <property type="match status" value="1"/>
</dbReference>
<comment type="similarity">
    <text evidence="7">Belongs to the drug/metabolite transporter (DMT) superfamily. Small multidrug resistance (SMR) (TC 2.A.7.1) family.</text>
</comment>
<keyword evidence="3" id="KW-1003">Cell membrane</keyword>
<evidence type="ECO:0000256" key="1">
    <source>
        <dbReference type="ARBA" id="ARBA00004651"/>
    </source>
</evidence>
<gene>
    <name evidence="9" type="ORF">SAMN05216275_1634</name>
</gene>
<evidence type="ECO:0000256" key="6">
    <source>
        <dbReference type="ARBA" id="ARBA00023136"/>
    </source>
</evidence>
<name>A0A1I4FFB5_9ACTN</name>
<reference evidence="10" key="1">
    <citation type="submission" date="2016-10" db="EMBL/GenBank/DDBJ databases">
        <authorList>
            <person name="Varghese N."/>
            <person name="Submissions S."/>
        </authorList>
    </citation>
    <scope>NUCLEOTIDE SEQUENCE [LARGE SCALE GENOMIC DNA]</scope>
    <source>
        <strain evidence="10">CGMCC 4.2126</strain>
    </source>
</reference>
<keyword evidence="5 8" id="KW-1133">Transmembrane helix</keyword>
<keyword evidence="10" id="KW-1185">Reference proteome</keyword>
<organism evidence="9 10">
    <name type="scientific">Streptosporangium canum</name>
    <dbReference type="NCBI Taxonomy" id="324952"/>
    <lineage>
        <taxon>Bacteria</taxon>
        <taxon>Bacillati</taxon>
        <taxon>Actinomycetota</taxon>
        <taxon>Actinomycetes</taxon>
        <taxon>Streptosporangiales</taxon>
        <taxon>Streptosporangiaceae</taxon>
        <taxon>Streptosporangium</taxon>
    </lineage>
</organism>
<dbReference type="AlphaFoldDB" id="A0A1I4FFB5"/>
<evidence type="ECO:0000256" key="3">
    <source>
        <dbReference type="ARBA" id="ARBA00022475"/>
    </source>
</evidence>
<accession>A0A1I4FFB5</accession>
<keyword evidence="6 8" id="KW-0472">Membrane</keyword>
<dbReference type="PANTHER" id="PTHR30561:SF0">
    <property type="entry name" value="GUANIDINIUM EXPORTER"/>
    <property type="match status" value="1"/>
</dbReference>
<comment type="subcellular location">
    <subcellularLocation>
        <location evidence="1 7">Cell membrane</location>
        <topology evidence="1 7">Multi-pass membrane protein</topology>
    </subcellularLocation>
</comment>
<evidence type="ECO:0000256" key="2">
    <source>
        <dbReference type="ARBA" id="ARBA00022448"/>
    </source>
</evidence>
<dbReference type="InterPro" id="IPR045324">
    <property type="entry name" value="Small_multidrug_res"/>
</dbReference>
<dbReference type="EMBL" id="FOQY01000063">
    <property type="protein sequence ID" value="SFL16675.1"/>
    <property type="molecule type" value="Genomic_DNA"/>
</dbReference>
<proteinExistence type="inferred from homology"/>
<dbReference type="FunFam" id="1.10.3730.20:FF:000001">
    <property type="entry name" value="Quaternary ammonium compound resistance transporter SugE"/>
    <property type="match status" value="1"/>
</dbReference>
<dbReference type="InterPro" id="IPR000390">
    <property type="entry name" value="Small_drug/metabolite_transptr"/>
</dbReference>
<dbReference type="Proteomes" id="UP000199111">
    <property type="component" value="Unassembled WGS sequence"/>
</dbReference>
<keyword evidence="2" id="KW-0813">Transport</keyword>
<evidence type="ECO:0000313" key="10">
    <source>
        <dbReference type="Proteomes" id="UP000199111"/>
    </source>
</evidence>
<protein>
    <submittedName>
        <fullName evidence="9">Quaternary ammonium compound-resistance protein SugE</fullName>
    </submittedName>
</protein>
<dbReference type="InterPro" id="IPR037185">
    <property type="entry name" value="EmrE-like"/>
</dbReference>
<feature type="transmembrane region" description="Helical" evidence="8">
    <location>
        <begin position="33"/>
        <end position="50"/>
    </location>
</feature>
<evidence type="ECO:0000313" key="9">
    <source>
        <dbReference type="EMBL" id="SFL16675.1"/>
    </source>
</evidence>
<evidence type="ECO:0000256" key="4">
    <source>
        <dbReference type="ARBA" id="ARBA00022692"/>
    </source>
</evidence>
<dbReference type="Pfam" id="PF00893">
    <property type="entry name" value="Multi_Drug_Res"/>
    <property type="match status" value="1"/>
</dbReference>
<evidence type="ECO:0000256" key="8">
    <source>
        <dbReference type="SAM" id="Phobius"/>
    </source>
</evidence>
<dbReference type="Gene3D" id="1.10.3730.20">
    <property type="match status" value="1"/>
</dbReference>
<evidence type="ECO:0000256" key="7">
    <source>
        <dbReference type="RuleBase" id="RU003942"/>
    </source>
</evidence>
<evidence type="ECO:0000256" key="5">
    <source>
        <dbReference type="ARBA" id="ARBA00022989"/>
    </source>
</evidence>
<dbReference type="GO" id="GO:0005886">
    <property type="term" value="C:plasma membrane"/>
    <property type="evidence" value="ECO:0007669"/>
    <property type="project" value="UniProtKB-SubCell"/>
</dbReference>
<feature type="transmembrane region" description="Helical" evidence="8">
    <location>
        <begin position="85"/>
        <end position="103"/>
    </location>
</feature>
<dbReference type="RefSeq" id="WP_093892219.1">
    <property type="nucleotide sequence ID" value="NZ_FOQY01000063.1"/>
</dbReference>
<dbReference type="SUPFAM" id="SSF103481">
    <property type="entry name" value="Multidrug resistance efflux transporter EmrE"/>
    <property type="match status" value="1"/>
</dbReference>